<evidence type="ECO:0000313" key="2">
    <source>
        <dbReference type="Proteomes" id="UP000789405"/>
    </source>
</evidence>
<accession>A0A9N9ASI0</accession>
<organism evidence="1 2">
    <name type="scientific">Dentiscutata erythropus</name>
    <dbReference type="NCBI Taxonomy" id="1348616"/>
    <lineage>
        <taxon>Eukaryota</taxon>
        <taxon>Fungi</taxon>
        <taxon>Fungi incertae sedis</taxon>
        <taxon>Mucoromycota</taxon>
        <taxon>Glomeromycotina</taxon>
        <taxon>Glomeromycetes</taxon>
        <taxon>Diversisporales</taxon>
        <taxon>Gigasporaceae</taxon>
        <taxon>Dentiscutata</taxon>
    </lineage>
</organism>
<comment type="caution">
    <text evidence="1">The sequence shown here is derived from an EMBL/GenBank/DDBJ whole genome shotgun (WGS) entry which is preliminary data.</text>
</comment>
<dbReference type="AlphaFoldDB" id="A0A9N9ASI0"/>
<proteinExistence type="predicted"/>
<evidence type="ECO:0000313" key="1">
    <source>
        <dbReference type="EMBL" id="CAG8541060.1"/>
    </source>
</evidence>
<reference evidence="1" key="1">
    <citation type="submission" date="2021-06" db="EMBL/GenBank/DDBJ databases">
        <authorList>
            <person name="Kallberg Y."/>
            <person name="Tangrot J."/>
            <person name="Rosling A."/>
        </authorList>
    </citation>
    <scope>NUCLEOTIDE SEQUENCE</scope>
    <source>
        <strain evidence="1">MA453B</strain>
    </source>
</reference>
<dbReference type="EMBL" id="CAJVPY010001897">
    <property type="protein sequence ID" value="CAG8541060.1"/>
    <property type="molecule type" value="Genomic_DNA"/>
</dbReference>
<keyword evidence="2" id="KW-1185">Reference proteome</keyword>
<name>A0A9N9ASI0_9GLOM</name>
<dbReference type="Proteomes" id="UP000789405">
    <property type="component" value="Unassembled WGS sequence"/>
</dbReference>
<protein>
    <submittedName>
        <fullName evidence="1">13085_t:CDS:1</fullName>
    </submittedName>
</protein>
<gene>
    <name evidence="1" type="ORF">DERYTH_LOCUS4804</name>
</gene>
<sequence length="73" mass="8573">MERAEEFQADEIRVEKDEQEALKPSDTMVTNSNLRSMRKAIAKKKEIENKLTTSPRSSYQPPPIRHRILYLEV</sequence>